<sequence length="268" mass="29824" precursor="true">MSTVHRLRAVAASALVALACTAAWQPAHAGLFDDEEARKAILDLRNRIDQNQKAALAREADFNEQMATTRRSMLDLNAQIETLRAEVARLRGADEQSTQSIKELARDLAEVQRKQKDLSSGVEDRLRRFEPQKVSLDGREITVDPQEKRAYDDAIAVLRKGEFPAAIQAFQGFEQRFPSSPYAGHVQYWLGNAYYGNGDVKAAMGSFRSMLSATPDHPRAAEAMLALANCQIELKDPKTARKTLENLVKSFPQSEAAQAARDRLARLK</sequence>
<dbReference type="InterPro" id="IPR014162">
    <property type="entry name" value="CpoB_C"/>
</dbReference>
<dbReference type="RefSeq" id="WP_110401393.1">
    <property type="nucleotide sequence ID" value="NZ_QJJS01000012.1"/>
</dbReference>
<name>A0A318H995_9BURK</name>
<proteinExistence type="inferred from homology"/>
<organism evidence="5 6">
    <name type="scientific">Sphaerotilus hippei</name>
    <dbReference type="NCBI Taxonomy" id="744406"/>
    <lineage>
        <taxon>Bacteria</taxon>
        <taxon>Pseudomonadati</taxon>
        <taxon>Pseudomonadota</taxon>
        <taxon>Betaproteobacteria</taxon>
        <taxon>Burkholderiales</taxon>
        <taxon>Sphaerotilaceae</taxon>
        <taxon>Sphaerotilus</taxon>
    </lineage>
</organism>
<evidence type="ECO:0000256" key="3">
    <source>
        <dbReference type="PROSITE-ProRule" id="PRU00339"/>
    </source>
</evidence>
<dbReference type="GO" id="GO:0030288">
    <property type="term" value="C:outer membrane-bounded periplasmic space"/>
    <property type="evidence" value="ECO:0007669"/>
    <property type="project" value="UniProtKB-UniRule"/>
</dbReference>
<dbReference type="Gene3D" id="1.25.40.10">
    <property type="entry name" value="Tetratricopeptide repeat domain"/>
    <property type="match status" value="1"/>
</dbReference>
<dbReference type="InterPro" id="IPR011990">
    <property type="entry name" value="TPR-like_helical_dom_sf"/>
</dbReference>
<feature type="domain" description="Outer membrane lipoprotein BamD-like" evidence="4">
    <location>
        <begin position="146"/>
        <end position="268"/>
    </location>
</feature>
<protein>
    <recommendedName>
        <fullName evidence="2">Cell division coordinator CpoB</fullName>
    </recommendedName>
</protein>
<dbReference type="OrthoDB" id="8525418at2"/>
<keyword evidence="2" id="KW-0132">Cell division</keyword>
<keyword evidence="3" id="KW-0802">TPR repeat</keyword>
<accession>A0A318H995</accession>
<comment type="subcellular location">
    <subcellularLocation>
        <location evidence="2">Periplasm</location>
    </subcellularLocation>
</comment>
<feature type="chain" id="PRO_5016470838" description="Cell division coordinator CpoB" evidence="2">
    <location>
        <begin position="30"/>
        <end position="268"/>
    </location>
</feature>
<dbReference type="InterPro" id="IPR034706">
    <property type="entry name" value="CpoB"/>
</dbReference>
<feature type="repeat" description="TPR" evidence="3">
    <location>
        <begin position="184"/>
        <end position="217"/>
    </location>
</feature>
<evidence type="ECO:0000259" key="4">
    <source>
        <dbReference type="Pfam" id="PF13525"/>
    </source>
</evidence>
<dbReference type="InterPro" id="IPR019734">
    <property type="entry name" value="TPR_rpt"/>
</dbReference>
<dbReference type="InterPro" id="IPR039565">
    <property type="entry name" value="BamD-like"/>
</dbReference>
<dbReference type="Proteomes" id="UP000247811">
    <property type="component" value="Unassembled WGS sequence"/>
</dbReference>
<evidence type="ECO:0000313" key="6">
    <source>
        <dbReference type="Proteomes" id="UP000247811"/>
    </source>
</evidence>
<keyword evidence="1 2" id="KW-0732">Signal</keyword>
<comment type="function">
    <text evidence="2">Mediates coordination of peptidoglycan synthesis and outer membrane constriction during cell division.</text>
</comment>
<comment type="caution">
    <text evidence="5">The sequence shown here is derived from an EMBL/GenBank/DDBJ whole genome shotgun (WGS) entry which is preliminary data.</text>
</comment>
<keyword evidence="2" id="KW-0175">Coiled coil</keyword>
<dbReference type="GO" id="GO:0043093">
    <property type="term" value="P:FtsZ-dependent cytokinesis"/>
    <property type="evidence" value="ECO:0007669"/>
    <property type="project" value="UniProtKB-UniRule"/>
</dbReference>
<feature type="coiled-coil region" evidence="2">
    <location>
        <begin position="66"/>
        <end position="121"/>
    </location>
</feature>
<comment type="similarity">
    <text evidence="2">Belongs to the CpoB family.</text>
</comment>
<keyword evidence="6" id="KW-1185">Reference proteome</keyword>
<dbReference type="AlphaFoldDB" id="A0A318H995"/>
<dbReference type="HAMAP" id="MF_02066">
    <property type="entry name" value="CpoB"/>
    <property type="match status" value="1"/>
</dbReference>
<reference evidence="5 6" key="1">
    <citation type="submission" date="2018-05" db="EMBL/GenBank/DDBJ databases">
        <title>Genomic Encyclopedia of Type Strains, Phase IV (KMG-IV): sequencing the most valuable type-strain genomes for metagenomic binning, comparative biology and taxonomic classification.</title>
        <authorList>
            <person name="Goeker M."/>
        </authorList>
    </citation>
    <scope>NUCLEOTIDE SEQUENCE [LARGE SCALE GENOMIC DNA]</scope>
    <source>
        <strain evidence="5 6">DSM 566</strain>
    </source>
</reference>
<dbReference type="EMBL" id="QJJS01000012">
    <property type="protein sequence ID" value="PXW94797.1"/>
    <property type="molecule type" value="Genomic_DNA"/>
</dbReference>
<evidence type="ECO:0000256" key="2">
    <source>
        <dbReference type="HAMAP-Rule" id="MF_02066"/>
    </source>
</evidence>
<dbReference type="Pfam" id="PF13525">
    <property type="entry name" value="YfiO"/>
    <property type="match status" value="1"/>
</dbReference>
<keyword evidence="2" id="KW-0574">Periplasm</keyword>
<evidence type="ECO:0000256" key="1">
    <source>
        <dbReference type="ARBA" id="ARBA00022729"/>
    </source>
</evidence>
<dbReference type="NCBIfam" id="TIGR02795">
    <property type="entry name" value="tol_pal_ybgF"/>
    <property type="match status" value="1"/>
</dbReference>
<gene>
    <name evidence="2" type="primary">cpoB</name>
    <name evidence="5" type="ORF">C7444_112113</name>
</gene>
<feature type="signal peptide" evidence="2">
    <location>
        <begin position="1"/>
        <end position="29"/>
    </location>
</feature>
<dbReference type="PROSITE" id="PS51257">
    <property type="entry name" value="PROKAR_LIPOPROTEIN"/>
    <property type="match status" value="1"/>
</dbReference>
<evidence type="ECO:0000313" key="5">
    <source>
        <dbReference type="EMBL" id="PXW94797.1"/>
    </source>
</evidence>
<keyword evidence="2" id="KW-0131">Cell cycle</keyword>
<dbReference type="SUPFAM" id="SSF48452">
    <property type="entry name" value="TPR-like"/>
    <property type="match status" value="1"/>
</dbReference>
<dbReference type="PROSITE" id="PS50005">
    <property type="entry name" value="TPR"/>
    <property type="match status" value="1"/>
</dbReference>